<dbReference type="Proteomes" id="UP000501690">
    <property type="component" value="Linkage Group LG3"/>
</dbReference>
<protein>
    <submittedName>
        <fullName evidence="1">Uncharacterized protein</fullName>
    </submittedName>
</protein>
<gene>
    <name evidence="1" type="ORF">DEO72_LG3g823</name>
</gene>
<keyword evidence="2" id="KW-1185">Reference proteome</keyword>
<reference evidence="1 2" key="1">
    <citation type="submission" date="2019-04" db="EMBL/GenBank/DDBJ databases">
        <title>An improved genome assembly and genetic linkage map for asparagus bean, Vigna unguiculata ssp. sesquipedialis.</title>
        <authorList>
            <person name="Xia Q."/>
            <person name="Zhang R."/>
            <person name="Dong Y."/>
        </authorList>
    </citation>
    <scope>NUCLEOTIDE SEQUENCE [LARGE SCALE GENOMIC DNA]</scope>
    <source>
        <tissue evidence="1">Leaf</tissue>
    </source>
</reference>
<dbReference type="EMBL" id="CP039347">
    <property type="protein sequence ID" value="QCD86302.1"/>
    <property type="molecule type" value="Genomic_DNA"/>
</dbReference>
<organism evidence="1 2">
    <name type="scientific">Vigna unguiculata</name>
    <name type="common">Cowpea</name>
    <dbReference type="NCBI Taxonomy" id="3917"/>
    <lineage>
        <taxon>Eukaryota</taxon>
        <taxon>Viridiplantae</taxon>
        <taxon>Streptophyta</taxon>
        <taxon>Embryophyta</taxon>
        <taxon>Tracheophyta</taxon>
        <taxon>Spermatophyta</taxon>
        <taxon>Magnoliopsida</taxon>
        <taxon>eudicotyledons</taxon>
        <taxon>Gunneridae</taxon>
        <taxon>Pentapetalae</taxon>
        <taxon>rosids</taxon>
        <taxon>fabids</taxon>
        <taxon>Fabales</taxon>
        <taxon>Fabaceae</taxon>
        <taxon>Papilionoideae</taxon>
        <taxon>50 kb inversion clade</taxon>
        <taxon>NPAAA clade</taxon>
        <taxon>indigoferoid/millettioid clade</taxon>
        <taxon>Phaseoleae</taxon>
        <taxon>Vigna</taxon>
    </lineage>
</organism>
<sequence>MEVILDIREDPPEEVVENNLSAKTRYEWVVVDVRTQYSLFRWSWLLNMWLKCIPAFERGTSPNIVSLERVIWLLGKKKLNLFRTMCSEHAEKARNAGILKFPTWKNHWLRFGSMVGAKERHIFMFKGGFEKT</sequence>
<evidence type="ECO:0000313" key="1">
    <source>
        <dbReference type="EMBL" id="QCD86302.1"/>
    </source>
</evidence>
<name>A0A4D6LCI4_VIGUN</name>
<proteinExistence type="predicted"/>
<evidence type="ECO:0000313" key="2">
    <source>
        <dbReference type="Proteomes" id="UP000501690"/>
    </source>
</evidence>
<accession>A0A4D6LCI4</accession>
<dbReference type="AlphaFoldDB" id="A0A4D6LCI4"/>